<proteinExistence type="inferred from homology"/>
<sequence length="366" mass="41044">MKLQNLPQNLQGSKDAGAQGSRGIVGKIRLSSLNGAAVDLTDMFAVISNNIIAKTALGRVYEGQGNKGFAGLSKTAMDLMGAFCFEDLFPFFGWMDHLSGLAAKLRITSKTLHSFLDQVIEEHQVSNREDDKSDKKDFTDLLLHLQKEGGLDLDLTQESIKSILSDMFIGGTDTTATTMGWAMIELVKNSSIMKEAQEEVRRVVGDKSKINENNVNQIEYLKCIVKEALRLHALVMITRATTTSTKLEGYDIPPKTIVLINAWAIQRDPKLWDRPEEFIPKRFANILVDFNGQHNQFIPFGAGRRGCPGLRFAAIEAKYVFANLLCWFDWKLPDCGRREDLDMSDVYVLVIRKKFPLHLVPVMRSS</sequence>
<dbReference type="PROSITE" id="PS00086">
    <property type="entry name" value="CYTOCHROME_P450"/>
    <property type="match status" value="1"/>
</dbReference>
<comment type="similarity">
    <text evidence="1 4">Belongs to the cytochrome P450 family.</text>
</comment>
<dbReference type="PRINTS" id="PR00463">
    <property type="entry name" value="EP450I"/>
</dbReference>
<dbReference type="Proteomes" id="UP000827721">
    <property type="component" value="Unassembled WGS sequence"/>
</dbReference>
<dbReference type="SUPFAM" id="SSF48264">
    <property type="entry name" value="Cytochrome P450"/>
    <property type="match status" value="1"/>
</dbReference>
<keyword evidence="6" id="KW-1185">Reference proteome</keyword>
<dbReference type="PRINTS" id="PR00385">
    <property type="entry name" value="P450"/>
</dbReference>
<evidence type="ECO:0000256" key="2">
    <source>
        <dbReference type="ARBA" id="ARBA00022723"/>
    </source>
</evidence>
<dbReference type="PANTHER" id="PTHR47955">
    <property type="entry name" value="CYTOCHROME P450 FAMILY 71 PROTEIN"/>
    <property type="match status" value="1"/>
</dbReference>
<dbReference type="PANTHER" id="PTHR47955:SF18">
    <property type="entry name" value="CYTOCHROME P450 71A1-LIKE"/>
    <property type="match status" value="1"/>
</dbReference>
<keyword evidence="4" id="KW-0349">Heme</keyword>
<dbReference type="Gene3D" id="1.10.630.10">
    <property type="entry name" value="Cytochrome P450"/>
    <property type="match status" value="1"/>
</dbReference>
<evidence type="ECO:0000256" key="3">
    <source>
        <dbReference type="ARBA" id="ARBA00023004"/>
    </source>
</evidence>
<evidence type="ECO:0000313" key="6">
    <source>
        <dbReference type="Proteomes" id="UP000827721"/>
    </source>
</evidence>
<name>A0ABQ8H7D3_9ROSI</name>
<gene>
    <name evidence="5" type="ORF">JRO89_XS13G0086300</name>
</gene>
<keyword evidence="2 4" id="KW-0479">Metal-binding</keyword>
<keyword evidence="3 4" id="KW-0408">Iron</keyword>
<evidence type="ECO:0000256" key="1">
    <source>
        <dbReference type="ARBA" id="ARBA00010617"/>
    </source>
</evidence>
<evidence type="ECO:0008006" key="7">
    <source>
        <dbReference type="Google" id="ProtNLM"/>
    </source>
</evidence>
<protein>
    <recommendedName>
        <fullName evidence="7">Cytochrome P450 71A1-like</fullName>
    </recommendedName>
</protein>
<dbReference type="InterPro" id="IPR002401">
    <property type="entry name" value="Cyt_P450_E_grp-I"/>
</dbReference>
<accession>A0ABQ8H7D3</accession>
<dbReference type="InterPro" id="IPR017972">
    <property type="entry name" value="Cyt_P450_CS"/>
</dbReference>
<keyword evidence="4" id="KW-0560">Oxidoreductase</keyword>
<dbReference type="Pfam" id="PF00067">
    <property type="entry name" value="p450"/>
    <property type="match status" value="1"/>
</dbReference>
<dbReference type="EMBL" id="JAFEMO010000013">
    <property type="protein sequence ID" value="KAH7549818.1"/>
    <property type="molecule type" value="Genomic_DNA"/>
</dbReference>
<organism evidence="5 6">
    <name type="scientific">Xanthoceras sorbifolium</name>
    <dbReference type="NCBI Taxonomy" id="99658"/>
    <lineage>
        <taxon>Eukaryota</taxon>
        <taxon>Viridiplantae</taxon>
        <taxon>Streptophyta</taxon>
        <taxon>Embryophyta</taxon>
        <taxon>Tracheophyta</taxon>
        <taxon>Spermatophyta</taxon>
        <taxon>Magnoliopsida</taxon>
        <taxon>eudicotyledons</taxon>
        <taxon>Gunneridae</taxon>
        <taxon>Pentapetalae</taxon>
        <taxon>rosids</taxon>
        <taxon>malvids</taxon>
        <taxon>Sapindales</taxon>
        <taxon>Sapindaceae</taxon>
        <taxon>Xanthoceroideae</taxon>
        <taxon>Xanthoceras</taxon>
    </lineage>
</organism>
<dbReference type="InterPro" id="IPR001128">
    <property type="entry name" value="Cyt_P450"/>
</dbReference>
<evidence type="ECO:0000256" key="4">
    <source>
        <dbReference type="RuleBase" id="RU000461"/>
    </source>
</evidence>
<evidence type="ECO:0000313" key="5">
    <source>
        <dbReference type="EMBL" id="KAH7549818.1"/>
    </source>
</evidence>
<comment type="caution">
    <text evidence="5">The sequence shown here is derived from an EMBL/GenBank/DDBJ whole genome shotgun (WGS) entry which is preliminary data.</text>
</comment>
<reference evidence="5 6" key="1">
    <citation type="submission" date="2021-02" db="EMBL/GenBank/DDBJ databases">
        <title>Plant Genome Project.</title>
        <authorList>
            <person name="Zhang R.-G."/>
        </authorList>
    </citation>
    <scope>NUCLEOTIDE SEQUENCE [LARGE SCALE GENOMIC DNA]</scope>
    <source>
        <tissue evidence="5">Leaves</tissue>
    </source>
</reference>
<dbReference type="InterPro" id="IPR036396">
    <property type="entry name" value="Cyt_P450_sf"/>
</dbReference>
<keyword evidence="4" id="KW-0503">Monooxygenase</keyword>